<feature type="region of interest" description="Disordered" evidence="1">
    <location>
        <begin position="528"/>
        <end position="560"/>
    </location>
</feature>
<name>A0ABP0WLM0_9BRYO</name>
<accession>A0ABP0WLM0</accession>
<dbReference type="InterPro" id="IPR032795">
    <property type="entry name" value="DUF3741-assoc"/>
</dbReference>
<dbReference type="PANTHER" id="PTHR21726:SF61">
    <property type="entry name" value="DNAA INITIATOR-ASSOCIATING PROTEIN"/>
    <property type="match status" value="1"/>
</dbReference>
<keyword evidence="5" id="KW-1185">Reference proteome</keyword>
<dbReference type="Pfam" id="PF14383">
    <property type="entry name" value="VARLMGL"/>
    <property type="match status" value="1"/>
</dbReference>
<feature type="region of interest" description="Disordered" evidence="1">
    <location>
        <begin position="641"/>
        <end position="666"/>
    </location>
</feature>
<sequence length="1120" mass="125314">MMAVDVEFADNDPPLCCFHHFQSPRVQGCVSTFFFHLFDRNPSSGKRIASMLNRDPSSSDRLQGRQSCLRDDSTYGHSIFKECTDSSMGAKLLLNEEHHCSSCDAARAQKSSEKLSISARTPSSREDTNKRVPGVVARLMGLESLPSEETPFQHLEAESDAPESICFKADDFQDAKLLELKGPVSGSICCQGMDLESNCCFRSVTEQGLNSEKSQHHLDSHDTSFQGFGKHHSEESWAFLRTVEKVRSCRAHGDDSCSFDYLSASEVACSRRLTVRSHLATKVHGSNWQREGRVEQHMLVADQTQSGSPFSSATAQASKVLRRSHHNQAERRLRENHCMKIDEEQKLSDQQQIDDDGIFSWISNLQNEQFLNVENEVSLDVEQEQEESRIKLDIKWDSASIKGEEPLAPELDGWGLKFVKGPVTPVNGRLLQPSVQFGTSCQLKYMRGIKEEKDTGDEHKCTLLSKTNAHLDGSQSPHCLSPDAMVEEKVISGDLLNSSKLFRVKRDGSDGDTSRALQQLLVRMRRRRRRPPILQHNCPPPMEASAAASESSDKPVSLARQNQSKICRPDGTVNISFPDDNFAGDFRDAVEDRELISGSVPRELSSNRSKIPFGGMKKKCLFHTRARSVDEVFPVLPLDESNLKPRSKEDDSSSIRSKISASMPTQRGNNEWIPDTFFTDFADSGCFTKRSLQFDHDKSDSSTIQKDHSSLHHLFMSDSEASLNPSPRGSKVSSLPVNDEDVLLLRDLDIDSSSSVCHSCSTPDNEESIHVPIHAGWTEDPVTPILVKKFLDKTDVPSLMKQVEEDNMRLQPQGETSMEECGQPSPVSILQSPFLDENLTTPEESVAESEQSLDGILEDGCTTITEPLLLNKEVAGSETSDSGGVLTSAIVESSKVRPALLDKCNFRTNNNSIVTRAEINQQEEMHYIEEVLHSSDFLSTAKNATENCFGPDKVAISPLLFEQLQFRSTSSSQDKDIMLTDSVKWSSRDYVTNSWQGSLRQGDRRLLFDSLHEIVSMFCDLQFCSKGSPPASKAQEVEVGEKLVAEVYLKLCEWHNVATNAVQRLVDRDMRMHRSKWLEFSQEIAEVGTDIEHMLFKVMIDELIEDLYPGASKNWNIPLN</sequence>
<protein>
    <recommendedName>
        <fullName evidence="6">DUF4378 domain-containing protein</fullName>
    </recommendedName>
</protein>
<organism evidence="4 5">
    <name type="scientific">Sphagnum jensenii</name>
    <dbReference type="NCBI Taxonomy" id="128206"/>
    <lineage>
        <taxon>Eukaryota</taxon>
        <taxon>Viridiplantae</taxon>
        <taxon>Streptophyta</taxon>
        <taxon>Embryophyta</taxon>
        <taxon>Bryophyta</taxon>
        <taxon>Sphagnophytina</taxon>
        <taxon>Sphagnopsida</taxon>
        <taxon>Sphagnales</taxon>
        <taxon>Sphagnaceae</taxon>
        <taxon>Sphagnum</taxon>
    </lineage>
</organism>
<feature type="domain" description="DUF3741" evidence="3">
    <location>
        <begin position="128"/>
        <end position="148"/>
    </location>
</feature>
<evidence type="ECO:0008006" key="6">
    <source>
        <dbReference type="Google" id="ProtNLM"/>
    </source>
</evidence>
<reference evidence="4" key="1">
    <citation type="submission" date="2024-02" db="EMBL/GenBank/DDBJ databases">
        <authorList>
            <consortium name="ELIXIR-Norway"/>
            <consortium name="Elixir Norway"/>
        </authorList>
    </citation>
    <scope>NUCLEOTIDE SEQUENCE</scope>
</reference>
<proteinExistence type="predicted"/>
<gene>
    <name evidence="4" type="ORF">CSSPJE1EN1_LOCUS11873</name>
</gene>
<feature type="region of interest" description="Disordered" evidence="1">
    <location>
        <begin position="304"/>
        <end position="328"/>
    </location>
</feature>
<feature type="compositionally biased region" description="Polar residues" evidence="1">
    <location>
        <begin position="304"/>
        <end position="317"/>
    </location>
</feature>
<dbReference type="PANTHER" id="PTHR21726">
    <property type="entry name" value="PHOSPHATIDYLINOSITOL N-ACETYLGLUCOSAMINYLTRANSFERASE SUBUNIT P DOWN SYNDROME CRITICAL REGION PROTEIN 5 -RELATED"/>
    <property type="match status" value="1"/>
</dbReference>
<evidence type="ECO:0000259" key="2">
    <source>
        <dbReference type="Pfam" id="PF14309"/>
    </source>
</evidence>
<evidence type="ECO:0000313" key="5">
    <source>
        <dbReference type="Proteomes" id="UP001497444"/>
    </source>
</evidence>
<dbReference type="EMBL" id="OZ020113">
    <property type="protein sequence ID" value="CAK9266395.1"/>
    <property type="molecule type" value="Genomic_DNA"/>
</dbReference>
<feature type="compositionally biased region" description="Basic and acidic residues" evidence="1">
    <location>
        <begin position="641"/>
        <end position="653"/>
    </location>
</feature>
<evidence type="ECO:0000313" key="4">
    <source>
        <dbReference type="EMBL" id="CAK9266395.1"/>
    </source>
</evidence>
<dbReference type="InterPro" id="IPR025486">
    <property type="entry name" value="DUF4378"/>
</dbReference>
<evidence type="ECO:0000259" key="3">
    <source>
        <dbReference type="Pfam" id="PF14383"/>
    </source>
</evidence>
<evidence type="ECO:0000256" key="1">
    <source>
        <dbReference type="SAM" id="MobiDB-lite"/>
    </source>
</evidence>
<dbReference type="Pfam" id="PF14309">
    <property type="entry name" value="DUF4378"/>
    <property type="match status" value="1"/>
</dbReference>
<feature type="domain" description="DUF4378" evidence="2">
    <location>
        <begin position="924"/>
        <end position="1102"/>
    </location>
</feature>
<dbReference type="Proteomes" id="UP001497444">
    <property type="component" value="Chromosome 18"/>
</dbReference>